<evidence type="ECO:0000256" key="2">
    <source>
        <dbReference type="ARBA" id="ARBA00023002"/>
    </source>
</evidence>
<comment type="similarity">
    <text evidence="1">Belongs to the zinc-containing alcohol dehydrogenase family.</text>
</comment>
<dbReference type="EMBL" id="JBBPHU010000001">
    <property type="protein sequence ID" value="KAK7523259.1"/>
    <property type="molecule type" value="Genomic_DNA"/>
</dbReference>
<dbReference type="InterPro" id="IPR036291">
    <property type="entry name" value="NAD(P)-bd_dom_sf"/>
</dbReference>
<evidence type="ECO:0000313" key="4">
    <source>
        <dbReference type="EMBL" id="KAK7523259.1"/>
    </source>
</evidence>
<dbReference type="Gene3D" id="3.40.50.720">
    <property type="entry name" value="NAD(P)-binding Rossmann-like Domain"/>
    <property type="match status" value="1"/>
</dbReference>
<comment type="caution">
    <text evidence="4">The sequence shown here is derived from an EMBL/GenBank/DDBJ whole genome shotgun (WGS) entry which is preliminary data.</text>
</comment>
<reference evidence="4 5" key="1">
    <citation type="submission" date="2024-04" db="EMBL/GenBank/DDBJ databases">
        <title>Phyllosticta paracitricarpa is synonymous to the EU quarantine fungus P. citricarpa based on phylogenomic analyses.</title>
        <authorList>
            <consortium name="Lawrence Berkeley National Laboratory"/>
            <person name="Van Ingen-Buijs V.A."/>
            <person name="Van Westerhoven A.C."/>
            <person name="Haridas S."/>
            <person name="Skiadas P."/>
            <person name="Martin F."/>
            <person name="Groenewald J.Z."/>
            <person name="Crous P.W."/>
            <person name="Seidl M.F."/>
        </authorList>
    </citation>
    <scope>NUCLEOTIDE SEQUENCE [LARGE SCALE GENOMIC DNA]</scope>
    <source>
        <strain evidence="4 5">CBS 123371</strain>
    </source>
</reference>
<dbReference type="CDD" id="cd08249">
    <property type="entry name" value="enoyl_reductase_like"/>
    <property type="match status" value="1"/>
</dbReference>
<dbReference type="SMART" id="SM00829">
    <property type="entry name" value="PKS_ER"/>
    <property type="match status" value="1"/>
</dbReference>
<sequence>MFSPRHLAAVFTAAGSPLEIQERPTLTPGPNDLISEVKSIALNPMDYMQRETGFHVSLNPEVLESDIAGIVVASGTSLNVGARVAAFAAAFWTEGIPDYGGIISFNEAALLPMSVSTAWVGWFTIGFQVTPSFTPANKQGMLVWGGASSIGSAAVQRAKAMGYSVHATASAKHHGYLKSLGATRVFDCKAAGVEQQILDAVKEDGVTLRRGYDAVGQQQSCLSVLKECKGDGVAKLAEALPMKEDSPAVDGVVAKFIEPFPGIDKLEEQYRFIFNECLQEKLATGEYIPSPKICLVEGGLHAINEALDTLKQGLRGEACARDMSRGSKDLSLSREDFLALNCGAF</sequence>
<protein>
    <recommendedName>
        <fullName evidence="3">Enoyl reductase (ER) domain-containing protein</fullName>
    </recommendedName>
</protein>
<evidence type="ECO:0000313" key="5">
    <source>
        <dbReference type="Proteomes" id="UP001363622"/>
    </source>
</evidence>
<dbReference type="Gene3D" id="3.90.180.10">
    <property type="entry name" value="Medium-chain alcohol dehydrogenases, catalytic domain"/>
    <property type="match status" value="2"/>
</dbReference>
<keyword evidence="5" id="KW-1185">Reference proteome</keyword>
<dbReference type="InterPro" id="IPR020843">
    <property type="entry name" value="ER"/>
</dbReference>
<dbReference type="InterPro" id="IPR013149">
    <property type="entry name" value="ADH-like_C"/>
</dbReference>
<dbReference type="InterPro" id="IPR047122">
    <property type="entry name" value="Trans-enoyl_RdTase-like"/>
</dbReference>
<dbReference type="PANTHER" id="PTHR45348">
    <property type="entry name" value="HYPOTHETICAL OXIDOREDUCTASE (EUROFUNG)"/>
    <property type="match status" value="1"/>
</dbReference>
<dbReference type="PANTHER" id="PTHR45348:SF3">
    <property type="entry name" value="ENOYL REDUCTASE (ER) DOMAIN-CONTAINING PROTEIN"/>
    <property type="match status" value="1"/>
</dbReference>
<dbReference type="SUPFAM" id="SSF51735">
    <property type="entry name" value="NAD(P)-binding Rossmann-fold domains"/>
    <property type="match status" value="1"/>
</dbReference>
<dbReference type="SUPFAM" id="SSF50129">
    <property type="entry name" value="GroES-like"/>
    <property type="match status" value="1"/>
</dbReference>
<evidence type="ECO:0000256" key="1">
    <source>
        <dbReference type="ARBA" id="ARBA00008072"/>
    </source>
</evidence>
<gene>
    <name evidence="4" type="ORF">IWZ03DRAFT_402516</name>
</gene>
<organism evidence="4 5">
    <name type="scientific">Phyllosticta citriasiana</name>
    <dbReference type="NCBI Taxonomy" id="595635"/>
    <lineage>
        <taxon>Eukaryota</taxon>
        <taxon>Fungi</taxon>
        <taxon>Dikarya</taxon>
        <taxon>Ascomycota</taxon>
        <taxon>Pezizomycotina</taxon>
        <taxon>Dothideomycetes</taxon>
        <taxon>Dothideomycetes incertae sedis</taxon>
        <taxon>Botryosphaeriales</taxon>
        <taxon>Phyllostictaceae</taxon>
        <taxon>Phyllosticta</taxon>
    </lineage>
</organism>
<dbReference type="Pfam" id="PF00107">
    <property type="entry name" value="ADH_zinc_N"/>
    <property type="match status" value="1"/>
</dbReference>
<keyword evidence="2" id="KW-0560">Oxidoreductase</keyword>
<evidence type="ECO:0000259" key="3">
    <source>
        <dbReference type="SMART" id="SM00829"/>
    </source>
</evidence>
<name>A0ABR1KYK0_9PEZI</name>
<accession>A0ABR1KYK0</accession>
<dbReference type="InterPro" id="IPR011032">
    <property type="entry name" value="GroES-like_sf"/>
</dbReference>
<dbReference type="Proteomes" id="UP001363622">
    <property type="component" value="Unassembled WGS sequence"/>
</dbReference>
<feature type="domain" description="Enoyl reductase (ER)" evidence="3">
    <location>
        <begin position="15"/>
        <end position="284"/>
    </location>
</feature>
<proteinExistence type="inferred from homology"/>